<dbReference type="Gene3D" id="3.40.50.11610">
    <property type="entry name" value="Multifunctional 2-oxoglutarate metabolism enzyme, C-terminal domain"/>
    <property type="match status" value="1"/>
</dbReference>
<dbReference type="InterPro" id="IPR005475">
    <property type="entry name" value="Transketolase-like_Pyr-bd"/>
</dbReference>
<dbReference type="Gene3D" id="3.40.50.12470">
    <property type="match status" value="1"/>
</dbReference>
<gene>
    <name evidence="7" type="ORF">RFI_01949</name>
</gene>
<dbReference type="SUPFAM" id="SSF52518">
    <property type="entry name" value="Thiamin diphosphate-binding fold (THDP-binding)"/>
    <property type="match status" value="2"/>
</dbReference>
<dbReference type="OrthoDB" id="413077at2759"/>
<dbReference type="InterPro" id="IPR001017">
    <property type="entry name" value="DH_E1"/>
</dbReference>
<comment type="caution">
    <text evidence="7">The sequence shown here is derived from an EMBL/GenBank/DDBJ whole genome shotgun (WGS) entry which is preliminary data.</text>
</comment>
<sequence length="769" mass="87826">MHIANSQKNNYLRAMIERGTRHFGKEEQLRILDRLIWATEFEVGFFFFLIFFFFVNKSYVKFLDIKYPAQKRFGVIGAESMVPLVKEVIDEGARLGITDFVIGMPHRGRLLTLCSVMRKPLERILYEFRGLALPWDQIEDSGDVKYHLGYSTDRFTPDEIKVHLSLVPNPSHLEAVNPICMGKTRAKQFYKKDSDRTKTCCILLHGDAAFAGQGSVYESMALTELPDYSTGGVIHLIVNNQIGFTTDSYAARSSPYCTDVARSIASPIFHVNGDDAEAVVRCAKMAVRYRQTFKTDAVVDMLCFRRYGHNEGDEPAFTQPFMYRTIQEKLISDKVVTTEEIKGMEDRIVGILNDAYEKSVSYKEGVPDWLGQNWQKINRKKVGIALTALPEGFTVHRNLKKILEKKKQSIEEGDGIDWGTGEALAFGSLLLEGYHVRLSGQDTERGTFSHRHAVIHEQQNVSAQERPQYRPLCHIPGATGEFHVSNSNLSELAVLGFEYGYSTEHPNALVLWEAQFGDFANGAQVVFDQFISSAESKWLRSSGLVCLLPHGYESGGPEHSSARMERFLQSCNDDADELSLNYLEQLQSINWQIVNCTTPANFFHVLRRQVSFISFYFLFKVHRDFRKPLIVFTPKFGLRHPIASSKLSEFCGNSKFQRAIPDDGHGLPQGLAKDDKVRRVLFCSGKIWIHLMDHRIKISAKDPTKLNDVVFVRLEQIAPFPYDLVQQQLKKYPNVCFFISSPKNFFFLFFSPFFFFFKKKSDLNFNNNV</sequence>
<dbReference type="GO" id="GO:0045252">
    <property type="term" value="C:oxoglutarate dehydrogenase complex"/>
    <property type="evidence" value="ECO:0007669"/>
    <property type="project" value="TreeGrafter"/>
</dbReference>
<dbReference type="Proteomes" id="UP000023152">
    <property type="component" value="Unassembled WGS sequence"/>
</dbReference>
<dbReference type="InterPro" id="IPR011603">
    <property type="entry name" value="2oxoglutarate_DH_E1"/>
</dbReference>
<dbReference type="AlphaFoldDB" id="X6PAD4"/>
<dbReference type="InterPro" id="IPR031717">
    <property type="entry name" value="ODO-1/KGD_C"/>
</dbReference>
<comment type="cofactor">
    <cofactor evidence="1">
        <name>thiamine diphosphate</name>
        <dbReference type="ChEBI" id="CHEBI:58937"/>
    </cofactor>
</comment>
<evidence type="ECO:0000256" key="4">
    <source>
        <dbReference type="ARBA" id="ARBA00023052"/>
    </source>
</evidence>
<dbReference type="Pfam" id="PF02779">
    <property type="entry name" value="Transket_pyr"/>
    <property type="match status" value="1"/>
</dbReference>
<keyword evidence="4" id="KW-0786">Thiamine pyrophosphate</keyword>
<dbReference type="FunFam" id="3.40.50.12470:FF:000003">
    <property type="entry name" value="2-oxoglutarate dehydrogenase E1 component"/>
    <property type="match status" value="1"/>
</dbReference>
<name>X6PAD4_RETFI</name>
<dbReference type="GO" id="GO:0006099">
    <property type="term" value="P:tricarboxylic acid cycle"/>
    <property type="evidence" value="ECO:0007669"/>
    <property type="project" value="TreeGrafter"/>
</dbReference>
<reference evidence="7 8" key="1">
    <citation type="journal article" date="2013" name="Curr. Biol.">
        <title>The Genome of the Foraminiferan Reticulomyxa filosa.</title>
        <authorList>
            <person name="Glockner G."/>
            <person name="Hulsmann N."/>
            <person name="Schleicher M."/>
            <person name="Noegel A.A."/>
            <person name="Eichinger L."/>
            <person name="Gallinger C."/>
            <person name="Pawlowski J."/>
            <person name="Sierra R."/>
            <person name="Euteneuer U."/>
            <person name="Pillet L."/>
            <person name="Moustafa A."/>
            <person name="Platzer M."/>
            <person name="Groth M."/>
            <person name="Szafranski K."/>
            <person name="Schliwa M."/>
        </authorList>
    </citation>
    <scope>NUCLEOTIDE SEQUENCE [LARGE SCALE GENOMIC DNA]</scope>
</reference>
<proteinExistence type="inferred from homology"/>
<dbReference type="Gene3D" id="3.40.50.970">
    <property type="match status" value="1"/>
</dbReference>
<evidence type="ECO:0000259" key="6">
    <source>
        <dbReference type="SMART" id="SM00861"/>
    </source>
</evidence>
<dbReference type="EMBL" id="ASPP01001932">
    <property type="protein sequence ID" value="ETO35126.1"/>
    <property type="molecule type" value="Genomic_DNA"/>
</dbReference>
<comment type="similarity">
    <text evidence="2">Belongs to the alpha-ketoglutarate dehydrogenase family.</text>
</comment>
<dbReference type="CDD" id="cd02016">
    <property type="entry name" value="TPP_E1_OGDC_like"/>
    <property type="match status" value="1"/>
</dbReference>
<dbReference type="GO" id="GO:0030976">
    <property type="term" value="F:thiamine pyrophosphate binding"/>
    <property type="evidence" value="ECO:0007669"/>
    <property type="project" value="InterPro"/>
</dbReference>
<dbReference type="InterPro" id="IPR042179">
    <property type="entry name" value="KGD_C_sf"/>
</dbReference>
<keyword evidence="8" id="KW-1185">Reference proteome</keyword>
<feature type="transmembrane region" description="Helical" evidence="5">
    <location>
        <begin position="35"/>
        <end position="55"/>
    </location>
</feature>
<dbReference type="PANTHER" id="PTHR23152">
    <property type="entry name" value="2-OXOGLUTARATE DEHYDROGENASE"/>
    <property type="match status" value="1"/>
</dbReference>
<evidence type="ECO:0000256" key="5">
    <source>
        <dbReference type="SAM" id="Phobius"/>
    </source>
</evidence>
<feature type="transmembrane region" description="Helical" evidence="5">
    <location>
        <begin position="737"/>
        <end position="757"/>
    </location>
</feature>
<evidence type="ECO:0000256" key="3">
    <source>
        <dbReference type="ARBA" id="ARBA00023002"/>
    </source>
</evidence>
<evidence type="ECO:0000313" key="8">
    <source>
        <dbReference type="Proteomes" id="UP000023152"/>
    </source>
</evidence>
<keyword evidence="5" id="KW-1133">Transmembrane helix</keyword>
<dbReference type="PANTHER" id="PTHR23152:SF4">
    <property type="entry name" value="2-OXOADIPATE DEHYDROGENASE COMPLEX COMPONENT E1"/>
    <property type="match status" value="1"/>
</dbReference>
<dbReference type="GO" id="GO:0005739">
    <property type="term" value="C:mitochondrion"/>
    <property type="evidence" value="ECO:0007669"/>
    <property type="project" value="TreeGrafter"/>
</dbReference>
<dbReference type="NCBIfam" id="TIGR00239">
    <property type="entry name" value="2oxo_dh_E1"/>
    <property type="match status" value="1"/>
</dbReference>
<keyword evidence="3" id="KW-0560">Oxidoreductase</keyword>
<dbReference type="OMA" id="FRDFNEC"/>
<evidence type="ECO:0000256" key="1">
    <source>
        <dbReference type="ARBA" id="ARBA00001964"/>
    </source>
</evidence>
<organism evidence="7 8">
    <name type="scientific">Reticulomyxa filosa</name>
    <dbReference type="NCBI Taxonomy" id="46433"/>
    <lineage>
        <taxon>Eukaryota</taxon>
        <taxon>Sar</taxon>
        <taxon>Rhizaria</taxon>
        <taxon>Retaria</taxon>
        <taxon>Foraminifera</taxon>
        <taxon>Monothalamids</taxon>
        <taxon>Reticulomyxidae</taxon>
        <taxon>Reticulomyxa</taxon>
    </lineage>
</organism>
<protein>
    <recommendedName>
        <fullName evidence="6">Transketolase-like pyrimidine-binding domain-containing protein</fullName>
    </recommendedName>
</protein>
<dbReference type="GO" id="GO:0004591">
    <property type="term" value="F:oxoglutarate dehydrogenase (succinyl-transferring) activity"/>
    <property type="evidence" value="ECO:0007669"/>
    <property type="project" value="TreeGrafter"/>
</dbReference>
<keyword evidence="5" id="KW-0472">Membrane</keyword>
<dbReference type="NCBIfam" id="NF006914">
    <property type="entry name" value="PRK09404.1"/>
    <property type="match status" value="1"/>
</dbReference>
<dbReference type="PIRSF" id="PIRSF000157">
    <property type="entry name" value="Oxoglu_dh_E1"/>
    <property type="match status" value="1"/>
</dbReference>
<keyword evidence="5" id="KW-0812">Transmembrane</keyword>
<feature type="domain" description="Transketolase-like pyrimidine-binding" evidence="6">
    <location>
        <begin position="416"/>
        <end position="640"/>
    </location>
</feature>
<evidence type="ECO:0000256" key="2">
    <source>
        <dbReference type="ARBA" id="ARBA00006936"/>
    </source>
</evidence>
<dbReference type="InterPro" id="IPR029061">
    <property type="entry name" value="THDP-binding"/>
</dbReference>
<dbReference type="Pfam" id="PF00676">
    <property type="entry name" value="E1_dh"/>
    <property type="match status" value="1"/>
</dbReference>
<dbReference type="SMART" id="SM00861">
    <property type="entry name" value="Transket_pyr"/>
    <property type="match status" value="1"/>
</dbReference>
<accession>X6PAD4</accession>
<evidence type="ECO:0000313" key="7">
    <source>
        <dbReference type="EMBL" id="ETO35126.1"/>
    </source>
</evidence>
<dbReference type="Pfam" id="PF16870">
    <property type="entry name" value="OxoGdeHyase_C"/>
    <property type="match status" value="1"/>
</dbReference>